<organism evidence="1">
    <name type="scientific">Candidatus Nitrotoga fabula</name>
    <dbReference type="NCBI Taxonomy" id="2182327"/>
    <lineage>
        <taxon>Bacteria</taxon>
        <taxon>Pseudomonadati</taxon>
        <taxon>Pseudomonadota</taxon>
        <taxon>Betaproteobacteria</taxon>
        <taxon>Nitrosomonadales</taxon>
        <taxon>Gallionellaceae</taxon>
        <taxon>Candidatus Nitrotoga</taxon>
    </lineage>
</organism>
<evidence type="ECO:0000313" key="1">
    <source>
        <dbReference type="EMBL" id="SPS06046.1"/>
    </source>
</evidence>
<name>A0A2X0SJM7_9PROT</name>
<proteinExistence type="predicted"/>
<dbReference type="EMBL" id="LS423452">
    <property type="protein sequence ID" value="SPS06046.1"/>
    <property type="molecule type" value="Genomic_DNA"/>
</dbReference>
<sequence length="45" mass="5028">MRIAEYNKTSGEANLQRQIQLMHQAMVAGIPAQAFTSMTIFGSER</sequence>
<gene>
    <name evidence="1" type="ORF">NITFAB_1636</name>
</gene>
<accession>A0A2X0SJM7</accession>
<reference evidence="1" key="1">
    <citation type="submission" date="2018-05" db="EMBL/GenBank/DDBJ databases">
        <authorList>
            <person name="Lanie J.A."/>
            <person name="Ng W.-L."/>
            <person name="Kazmierczak K.M."/>
            <person name="Andrzejewski T.M."/>
            <person name="Davidsen T.M."/>
            <person name="Wayne K.J."/>
            <person name="Tettelin H."/>
            <person name="Glass J.I."/>
            <person name="Rusch D."/>
            <person name="Podicherti R."/>
            <person name="Tsui H.-C.T."/>
            <person name="Winkler M.E."/>
        </authorList>
    </citation>
    <scope>NUCLEOTIDE SEQUENCE</scope>
    <source>
        <strain evidence="1">KNB</strain>
    </source>
</reference>
<protein>
    <submittedName>
        <fullName evidence="1">Uncharacterized protein</fullName>
    </submittedName>
</protein>
<dbReference type="AlphaFoldDB" id="A0A2X0SJM7"/>